<dbReference type="Proteomes" id="UP001590951">
    <property type="component" value="Unassembled WGS sequence"/>
</dbReference>
<feature type="compositionally biased region" description="Polar residues" evidence="1">
    <location>
        <begin position="71"/>
        <end position="81"/>
    </location>
</feature>
<protein>
    <submittedName>
        <fullName evidence="2">Uncharacterized protein</fullName>
    </submittedName>
</protein>
<reference evidence="2 3" key="1">
    <citation type="submission" date="2024-09" db="EMBL/GenBank/DDBJ databases">
        <title>Rethinking Asexuality: The Enigmatic Case of Functional Sexual Genes in Lepraria (Stereocaulaceae).</title>
        <authorList>
            <person name="Doellman M."/>
            <person name="Sun Y."/>
            <person name="Barcenas-Pena A."/>
            <person name="Lumbsch H.T."/>
            <person name="Grewe F."/>
        </authorList>
    </citation>
    <scope>NUCLEOTIDE SEQUENCE [LARGE SCALE GENOMIC DNA]</scope>
    <source>
        <strain evidence="2 3">Grewe 0041</strain>
    </source>
</reference>
<evidence type="ECO:0000256" key="1">
    <source>
        <dbReference type="SAM" id="MobiDB-lite"/>
    </source>
</evidence>
<feature type="region of interest" description="Disordered" evidence="1">
    <location>
        <begin position="1"/>
        <end position="21"/>
    </location>
</feature>
<feature type="compositionally biased region" description="Basic and acidic residues" evidence="1">
    <location>
        <begin position="87"/>
        <end position="105"/>
    </location>
</feature>
<sequence length="178" mass="19361">MLFLRSTKLTATNKESPQRRHRIKVHTIELMAPVKPQESIKASETVPEYQDNDSSLGVGAAPELLRERPSEASQPLSTSTRVMPADPEGHPGLDVDEGMAEHTTVDDDIERGEGSISKAGNAREKRQDAFPSTIPVKQKLGLSSVGPRLVRYQGPTPQILIPGINTGKSPYKGDLEAE</sequence>
<dbReference type="EMBL" id="JBHFEH010000073">
    <property type="protein sequence ID" value="KAL2049048.1"/>
    <property type="molecule type" value="Genomic_DNA"/>
</dbReference>
<name>A0ABR4ATM3_9LECA</name>
<feature type="region of interest" description="Disordered" evidence="1">
    <location>
        <begin position="155"/>
        <end position="178"/>
    </location>
</feature>
<feature type="region of interest" description="Disordered" evidence="1">
    <location>
        <begin position="35"/>
        <end position="135"/>
    </location>
</feature>
<keyword evidence="3" id="KW-1185">Reference proteome</keyword>
<gene>
    <name evidence="2" type="ORF">ABVK25_010719</name>
</gene>
<organism evidence="2 3">
    <name type="scientific">Lepraria finkii</name>
    <dbReference type="NCBI Taxonomy" id="1340010"/>
    <lineage>
        <taxon>Eukaryota</taxon>
        <taxon>Fungi</taxon>
        <taxon>Dikarya</taxon>
        <taxon>Ascomycota</taxon>
        <taxon>Pezizomycotina</taxon>
        <taxon>Lecanoromycetes</taxon>
        <taxon>OSLEUM clade</taxon>
        <taxon>Lecanoromycetidae</taxon>
        <taxon>Lecanorales</taxon>
        <taxon>Lecanorineae</taxon>
        <taxon>Stereocaulaceae</taxon>
        <taxon>Lepraria</taxon>
    </lineage>
</organism>
<comment type="caution">
    <text evidence="2">The sequence shown here is derived from an EMBL/GenBank/DDBJ whole genome shotgun (WGS) entry which is preliminary data.</text>
</comment>
<evidence type="ECO:0000313" key="2">
    <source>
        <dbReference type="EMBL" id="KAL2049048.1"/>
    </source>
</evidence>
<evidence type="ECO:0000313" key="3">
    <source>
        <dbReference type="Proteomes" id="UP001590951"/>
    </source>
</evidence>
<proteinExistence type="predicted"/>
<accession>A0ABR4ATM3</accession>